<reference evidence="1 2" key="1">
    <citation type="submission" date="2016-09" db="EMBL/GenBank/DDBJ databases">
        <authorList>
            <person name="Capua I."/>
            <person name="De Benedictis P."/>
            <person name="Joannis T."/>
            <person name="Lombin L.H."/>
            <person name="Cattoli G."/>
        </authorList>
    </citation>
    <scope>NUCLEOTIDE SEQUENCE [LARGE SCALE GENOMIC DNA]</scope>
    <source>
        <strain evidence="1 2">A7P-90m</strain>
    </source>
</reference>
<dbReference type="Pfam" id="PF13483">
    <property type="entry name" value="Lactamase_B_3"/>
    <property type="match status" value="1"/>
</dbReference>
<dbReference type="SUPFAM" id="SSF56281">
    <property type="entry name" value="Metallo-hydrolase/oxidoreductase"/>
    <property type="match status" value="1"/>
</dbReference>
<dbReference type="Proteomes" id="UP000199452">
    <property type="component" value="Unassembled WGS sequence"/>
</dbReference>
<name>A0A1G6Q445_9BACT</name>
<evidence type="ECO:0000313" key="1">
    <source>
        <dbReference type="EMBL" id="SDC86526.1"/>
    </source>
</evidence>
<dbReference type="EMBL" id="FMYP01000057">
    <property type="protein sequence ID" value="SDC86526.1"/>
    <property type="molecule type" value="Genomic_DNA"/>
</dbReference>
<dbReference type="OrthoDB" id="9789133at2"/>
<evidence type="ECO:0000313" key="2">
    <source>
        <dbReference type="Proteomes" id="UP000199452"/>
    </source>
</evidence>
<proteinExistence type="predicted"/>
<organism evidence="1 2">
    <name type="scientific">Williamwhitmania taraxaci</name>
    <dbReference type="NCBI Taxonomy" id="1640674"/>
    <lineage>
        <taxon>Bacteria</taxon>
        <taxon>Pseudomonadati</taxon>
        <taxon>Bacteroidota</taxon>
        <taxon>Bacteroidia</taxon>
        <taxon>Bacteroidales</taxon>
        <taxon>Williamwhitmaniaceae</taxon>
        <taxon>Williamwhitmania</taxon>
    </lineage>
</organism>
<dbReference type="Gene3D" id="3.60.15.10">
    <property type="entry name" value="Ribonuclease Z/Hydroxyacylglutathione hydrolase-like"/>
    <property type="match status" value="1"/>
</dbReference>
<accession>A0A1G6Q445</accession>
<keyword evidence="2" id="KW-1185">Reference proteome</keyword>
<sequence>MYPILLLTLLINAVAMKQVDPKVELVANNMEWLGQAAVKVICQGKTIYIDPYKLTKSDSADIVLITHSHSDHWSIDDIKKVVTSKTTLIAPIECLDEVKDLPAKAKIGVIPGFKQTVDGIAIEAVPAYNVVKTKFHGRDKNFVGYILNLDGVKLYHTGDTERIPEMKSINADIILLPLGQTYTMNSVEEAAESAKDVKASIAIPIHYGMYEGTSADAEKFKSLLEGSITVIIKKPR</sequence>
<dbReference type="AlphaFoldDB" id="A0A1G6Q445"/>
<dbReference type="PANTHER" id="PTHR43546">
    <property type="entry name" value="UPF0173 METAL-DEPENDENT HYDROLASE MJ1163-RELATED"/>
    <property type="match status" value="1"/>
</dbReference>
<gene>
    <name evidence="1" type="ORF">SAMN05216323_105716</name>
</gene>
<dbReference type="PANTHER" id="PTHR43546:SF8">
    <property type="entry name" value="METALLO-BETA-LACTAMASE DOMAIN-CONTAINING PROTEIN"/>
    <property type="match status" value="1"/>
</dbReference>
<dbReference type="InterPro" id="IPR050114">
    <property type="entry name" value="UPF0173_UPF0282_UlaG_hydrolase"/>
</dbReference>
<protein>
    <submittedName>
        <fullName evidence="1">L-ascorbate metabolism protein UlaG, beta-lactamase superfamily</fullName>
    </submittedName>
</protein>
<dbReference type="InterPro" id="IPR036866">
    <property type="entry name" value="RibonucZ/Hydroxyglut_hydro"/>
</dbReference>